<protein>
    <submittedName>
        <fullName evidence="3">Uncharacterized protein</fullName>
    </submittedName>
</protein>
<dbReference type="EMBL" id="PYSW02000064">
    <property type="protein sequence ID" value="KAG2372901.1"/>
    <property type="molecule type" value="Genomic_DNA"/>
</dbReference>
<evidence type="ECO:0000313" key="3">
    <source>
        <dbReference type="EMBL" id="KAG2372901.1"/>
    </source>
</evidence>
<reference evidence="3" key="2">
    <citation type="submission" date="2020-04" db="EMBL/GenBank/DDBJ databases">
        <authorList>
            <person name="Liechti N."/>
            <person name="Schuerch N."/>
            <person name="Bruggmann R."/>
            <person name="Wittwer M."/>
        </authorList>
    </citation>
    <scope>NUCLEOTIDE SEQUENCE</scope>
    <source>
        <strain evidence="3">ATCC 30569</strain>
    </source>
</reference>
<keyword evidence="1" id="KW-0175">Coiled coil</keyword>
<dbReference type="RefSeq" id="XP_044545026.1">
    <property type="nucleotide sequence ID" value="XM_044698970.1"/>
</dbReference>
<reference evidence="3 5" key="1">
    <citation type="journal article" date="2018" name="BMC Genomics">
        <title>The genome of Naegleria lovaniensis, the basis for a comparative approach to unravel pathogenicity factors of the human pathogenic amoeba N. fowleri.</title>
        <authorList>
            <person name="Liechti N."/>
            <person name="Schurch N."/>
            <person name="Bruggmann R."/>
            <person name="Wittwer M."/>
        </authorList>
    </citation>
    <scope>NUCLEOTIDE SEQUENCE [LARGE SCALE GENOMIC DNA]</scope>
    <source>
        <strain evidence="3 5">ATCC 30569</strain>
    </source>
</reference>
<feature type="region of interest" description="Disordered" evidence="2">
    <location>
        <begin position="179"/>
        <end position="201"/>
    </location>
</feature>
<dbReference type="Proteomes" id="UP000816034">
    <property type="component" value="Unassembled WGS sequence"/>
</dbReference>
<accession>A0AA88GF46</accession>
<organism evidence="3 5">
    <name type="scientific">Naegleria lovaniensis</name>
    <name type="common">Amoeba</name>
    <dbReference type="NCBI Taxonomy" id="51637"/>
    <lineage>
        <taxon>Eukaryota</taxon>
        <taxon>Discoba</taxon>
        <taxon>Heterolobosea</taxon>
        <taxon>Tetramitia</taxon>
        <taxon>Eutetramitia</taxon>
        <taxon>Vahlkampfiidae</taxon>
        <taxon>Naegleria</taxon>
    </lineage>
</organism>
<dbReference type="Pfam" id="PF03357">
    <property type="entry name" value="Snf7"/>
    <property type="match status" value="1"/>
</dbReference>
<dbReference type="AlphaFoldDB" id="A0AA88GF46"/>
<keyword evidence="5" id="KW-1185">Reference proteome</keyword>
<feature type="compositionally biased region" description="Acidic residues" evidence="2">
    <location>
        <begin position="188"/>
        <end position="201"/>
    </location>
</feature>
<evidence type="ECO:0000313" key="5">
    <source>
        <dbReference type="Proteomes" id="UP000816034"/>
    </source>
</evidence>
<comment type="caution">
    <text evidence="3">The sequence shown here is derived from an EMBL/GenBank/DDBJ whole genome shotgun (WGS) entry which is preliminary data.</text>
</comment>
<evidence type="ECO:0000256" key="2">
    <source>
        <dbReference type="SAM" id="MobiDB-lite"/>
    </source>
</evidence>
<dbReference type="EMBL" id="PYSW02000036">
    <property type="protein sequence ID" value="KAG2377764.1"/>
    <property type="molecule type" value="Genomic_DNA"/>
</dbReference>
<dbReference type="Gene3D" id="6.10.140.1230">
    <property type="match status" value="1"/>
</dbReference>
<dbReference type="GeneID" id="68101303"/>
<sequence length="213" mass="24644">MGLLDVFHKKTPEELAKEWKSNLRGEVRNMDRNIRKIEMEEVKAKKNIKDLLRKGQEDGAKLLARELIKTRKSKVRLHKTKAQINSVILQLDQQLQQLRVMGALKKSTEVMQAMNQMMKLPELNETIRNMSREMEKAGLIEEMVDDMMDDVLEDEDVEEAADEEVSSVLDEVLGKKLRSTKVGKTELETEEPEEVVEDEDDIELQKRLSALKN</sequence>
<evidence type="ECO:0000313" key="4">
    <source>
        <dbReference type="EMBL" id="KAG2377764.1"/>
    </source>
</evidence>
<proteinExistence type="predicted"/>
<dbReference type="PANTHER" id="PTHR10476">
    <property type="entry name" value="CHARGED MULTIVESICULAR BODY PROTEIN"/>
    <property type="match status" value="1"/>
</dbReference>
<dbReference type="GO" id="GO:0007034">
    <property type="term" value="P:vacuolar transport"/>
    <property type="evidence" value="ECO:0007669"/>
    <property type="project" value="InterPro"/>
</dbReference>
<feature type="coiled-coil region" evidence="1">
    <location>
        <begin position="20"/>
        <end position="54"/>
    </location>
</feature>
<name>A0AA88GF46_NAELO</name>
<evidence type="ECO:0000256" key="1">
    <source>
        <dbReference type="SAM" id="Coils"/>
    </source>
</evidence>
<dbReference type="InterPro" id="IPR005024">
    <property type="entry name" value="Snf7_fam"/>
</dbReference>
<gene>
    <name evidence="4" type="ORF">C9374_008849</name>
    <name evidence="3" type="ORF">C9374_013023</name>
</gene>